<proteinExistence type="predicted"/>
<evidence type="ECO:0000313" key="2">
    <source>
        <dbReference type="EMBL" id="CAE0259942.1"/>
    </source>
</evidence>
<accession>A0A7S3GAN6</accession>
<feature type="region of interest" description="Disordered" evidence="1">
    <location>
        <begin position="38"/>
        <end position="83"/>
    </location>
</feature>
<dbReference type="EMBL" id="HBIB01034190">
    <property type="protein sequence ID" value="CAE0259942.1"/>
    <property type="molecule type" value="Transcribed_RNA"/>
</dbReference>
<reference evidence="2" key="1">
    <citation type="submission" date="2021-01" db="EMBL/GenBank/DDBJ databases">
        <authorList>
            <person name="Corre E."/>
            <person name="Pelletier E."/>
            <person name="Niang G."/>
            <person name="Scheremetjew M."/>
            <person name="Finn R."/>
            <person name="Kale V."/>
            <person name="Holt S."/>
            <person name="Cochrane G."/>
            <person name="Meng A."/>
            <person name="Brown T."/>
            <person name="Cohen L."/>
        </authorList>
    </citation>
    <scope>NUCLEOTIDE SEQUENCE</scope>
    <source>
        <strain evidence="2">NIES-2562</strain>
    </source>
</reference>
<gene>
    <name evidence="2" type="ORF">PBIL07802_LOCUS22218</name>
</gene>
<organism evidence="2">
    <name type="scientific">Palpitomonas bilix</name>
    <dbReference type="NCBI Taxonomy" id="652834"/>
    <lineage>
        <taxon>Eukaryota</taxon>
        <taxon>Eukaryota incertae sedis</taxon>
    </lineage>
</organism>
<dbReference type="AlphaFoldDB" id="A0A7S3GAN6"/>
<name>A0A7S3GAN6_9EUKA</name>
<feature type="compositionally biased region" description="Basic and acidic residues" evidence="1">
    <location>
        <begin position="38"/>
        <end position="49"/>
    </location>
</feature>
<protein>
    <submittedName>
        <fullName evidence="2">Uncharacterized protein</fullName>
    </submittedName>
</protein>
<sequence length="174" mass="18866">MGILPLNMTSGAKHNHYYPDASGRDTYIARETRSLDGAGRHYDATDKSATKYGGHVPGSTASELPQGTIKPGTVAAPDYNEARPKITLRQPELTSSLFGLSIDMTGSMSASQIPKVEEEGEKEPYVAREFKTTTATFYGERKDVAGNELKNTRSLDTHTIAGYSGFKPTYPVNS</sequence>
<evidence type="ECO:0000256" key="1">
    <source>
        <dbReference type="SAM" id="MobiDB-lite"/>
    </source>
</evidence>